<dbReference type="EMBL" id="KE344707">
    <property type="protein sequence ID" value="EXB76025.1"/>
    <property type="molecule type" value="Genomic_DNA"/>
</dbReference>
<accession>W9RGN2</accession>
<proteinExistence type="predicted"/>
<evidence type="ECO:0000256" key="1">
    <source>
        <dbReference type="SAM" id="MobiDB-lite"/>
    </source>
</evidence>
<sequence>MGTATKREENIRPKQRRTQGEILKPTQQITCNPIRRIYPVLEQQHSEPSLKEKRRINPPTTEICKMPNLEANGTAHNAARSFPSMT</sequence>
<keyword evidence="3" id="KW-1185">Reference proteome</keyword>
<feature type="region of interest" description="Disordered" evidence="1">
    <location>
        <begin position="45"/>
        <end position="86"/>
    </location>
</feature>
<gene>
    <name evidence="2" type="ORF">L484_012177</name>
</gene>
<evidence type="ECO:0000313" key="3">
    <source>
        <dbReference type="Proteomes" id="UP000030645"/>
    </source>
</evidence>
<name>W9RGN2_9ROSA</name>
<reference evidence="3" key="1">
    <citation type="submission" date="2013-01" db="EMBL/GenBank/DDBJ databases">
        <title>Draft Genome Sequence of a Mulberry Tree, Morus notabilis C.K. Schneid.</title>
        <authorList>
            <person name="He N."/>
            <person name="Zhao S."/>
        </authorList>
    </citation>
    <scope>NUCLEOTIDE SEQUENCE</scope>
</reference>
<dbReference type="AlphaFoldDB" id="W9RGN2"/>
<organism evidence="2 3">
    <name type="scientific">Morus notabilis</name>
    <dbReference type="NCBI Taxonomy" id="981085"/>
    <lineage>
        <taxon>Eukaryota</taxon>
        <taxon>Viridiplantae</taxon>
        <taxon>Streptophyta</taxon>
        <taxon>Embryophyta</taxon>
        <taxon>Tracheophyta</taxon>
        <taxon>Spermatophyta</taxon>
        <taxon>Magnoliopsida</taxon>
        <taxon>eudicotyledons</taxon>
        <taxon>Gunneridae</taxon>
        <taxon>Pentapetalae</taxon>
        <taxon>rosids</taxon>
        <taxon>fabids</taxon>
        <taxon>Rosales</taxon>
        <taxon>Moraceae</taxon>
        <taxon>Moreae</taxon>
        <taxon>Morus</taxon>
    </lineage>
</organism>
<dbReference type="Proteomes" id="UP000030645">
    <property type="component" value="Unassembled WGS sequence"/>
</dbReference>
<evidence type="ECO:0000313" key="2">
    <source>
        <dbReference type="EMBL" id="EXB76025.1"/>
    </source>
</evidence>
<protein>
    <submittedName>
        <fullName evidence="2">Uncharacterized protein</fullName>
    </submittedName>
</protein>